<dbReference type="SUPFAM" id="SSF53474">
    <property type="entry name" value="alpha/beta-Hydrolases"/>
    <property type="match status" value="1"/>
</dbReference>
<dbReference type="InterPro" id="IPR029058">
    <property type="entry name" value="AB_hydrolase_fold"/>
</dbReference>
<keyword evidence="2" id="KW-0645">Protease</keyword>
<evidence type="ECO:0000259" key="4">
    <source>
        <dbReference type="Pfam" id="PF00326"/>
    </source>
</evidence>
<dbReference type="Pfam" id="PF07676">
    <property type="entry name" value="PD40"/>
    <property type="match status" value="1"/>
</dbReference>
<keyword evidence="6" id="KW-1185">Reference proteome</keyword>
<dbReference type="GO" id="GO:0004252">
    <property type="term" value="F:serine-type endopeptidase activity"/>
    <property type="evidence" value="ECO:0007669"/>
    <property type="project" value="TreeGrafter"/>
</dbReference>
<evidence type="ECO:0000256" key="2">
    <source>
        <dbReference type="ARBA" id="ARBA00022825"/>
    </source>
</evidence>
<dbReference type="EMBL" id="QZEY01000002">
    <property type="protein sequence ID" value="RJL34261.1"/>
    <property type="molecule type" value="Genomic_DNA"/>
</dbReference>
<dbReference type="PANTHER" id="PTHR42776:SF4">
    <property type="entry name" value="ACYLAMINO-ACID-RELEASING ENZYME"/>
    <property type="match status" value="1"/>
</dbReference>
<feature type="compositionally biased region" description="Basic and acidic residues" evidence="3">
    <location>
        <begin position="83"/>
        <end position="93"/>
    </location>
</feature>
<feature type="region of interest" description="Disordered" evidence="3">
    <location>
        <begin position="76"/>
        <end position="96"/>
    </location>
</feature>
<name>A0A3A4B7Q5_9ACTN</name>
<proteinExistence type="predicted"/>
<dbReference type="Pfam" id="PF00326">
    <property type="entry name" value="Peptidase_S9"/>
    <property type="match status" value="1"/>
</dbReference>
<dbReference type="Proteomes" id="UP000265768">
    <property type="component" value="Unassembled WGS sequence"/>
</dbReference>
<dbReference type="InterPro" id="IPR011659">
    <property type="entry name" value="WD40"/>
</dbReference>
<dbReference type="Gene3D" id="2.130.10.10">
    <property type="entry name" value="YVTN repeat-like/Quinoprotein amine dehydrogenase"/>
    <property type="match status" value="1"/>
</dbReference>
<reference evidence="5 6" key="1">
    <citation type="submission" date="2018-09" db="EMBL/GenBank/DDBJ databases">
        <title>YIM 75507 draft genome.</title>
        <authorList>
            <person name="Tang S."/>
            <person name="Feng Y."/>
        </authorList>
    </citation>
    <scope>NUCLEOTIDE SEQUENCE [LARGE SCALE GENOMIC DNA]</scope>
    <source>
        <strain evidence="5 6">YIM 75507</strain>
    </source>
</reference>
<dbReference type="Gene3D" id="2.120.10.30">
    <property type="entry name" value="TolB, C-terminal domain"/>
    <property type="match status" value="1"/>
</dbReference>
<dbReference type="PANTHER" id="PTHR42776">
    <property type="entry name" value="SERINE PEPTIDASE S9 FAMILY MEMBER"/>
    <property type="match status" value="1"/>
</dbReference>
<dbReference type="RefSeq" id="WP_119925562.1">
    <property type="nucleotide sequence ID" value="NZ_QZEY01000002.1"/>
</dbReference>
<dbReference type="GO" id="GO:0006508">
    <property type="term" value="P:proteolysis"/>
    <property type="evidence" value="ECO:0007669"/>
    <property type="project" value="InterPro"/>
</dbReference>
<keyword evidence="1" id="KW-0378">Hydrolase</keyword>
<sequence>MSVFKDIREYVAIRRVTSLRLSPDGARLVSVVQSLNPDGKSYGTAVWEIDPAGERPAARLTRSAKGEAGAEFTSSGDLLFTARRPDPEAKEGGDDADVPALWLLPRAGGEARRLLSRPHGVSRVRAAAASDRIVFASPVLPGPAEGDAERRKAREDAGVTAILHESYPVRFWDHDLGPAQPRLFASAVRPDGAEEARDLTPEPGRALDEQAFAVTPDGSRVITGWTVPLPRGEMREDLVAIDVATGERTVLASEDGYDHWGPLAISPDGRRVAYNRERHATTESPVDSEVRVLDLETGETTTVALWPSAALAFGPDALYVCADADGRRPLYRHDLSTGETTRLTADDAAYSEPCPSPDGRHVYALRGAVGQAPAPVRIDVATGEHVALPSPAAPLETPGTVAEVRAEAPDGTPLRAWLVLPSGASAGSPAPLLLWIHGGPLGSWNDWQWRWNPWIMAAHGYAVLLPDPALSTGYGPRHIERGWGRWGEVVQGDLEAITDACLERPDVDSARVAAMGGSFGGYMANWLAGHTERFRAIVTHASLWELAGFGATTDVAGYWQREFGPPGSERNRLMSPHAHVERIRTPMLVIHGDKDYRVPIGEALRLWWDLVRHEVDAKFLYFPDEGHWIQKPGNIVAWYETVLAFLARHVLGEEWTRPDLL</sequence>
<accession>A0A3A4B7Q5</accession>
<protein>
    <submittedName>
        <fullName evidence="5">S9 family peptidase</fullName>
    </submittedName>
</protein>
<comment type="caution">
    <text evidence="5">The sequence shown here is derived from an EMBL/GenBank/DDBJ whole genome shotgun (WGS) entry which is preliminary data.</text>
</comment>
<evidence type="ECO:0000313" key="6">
    <source>
        <dbReference type="Proteomes" id="UP000265768"/>
    </source>
</evidence>
<dbReference type="SUPFAM" id="SSF82171">
    <property type="entry name" value="DPP6 N-terminal domain-like"/>
    <property type="match status" value="1"/>
</dbReference>
<dbReference type="AlphaFoldDB" id="A0A3A4B7Q5"/>
<evidence type="ECO:0000256" key="1">
    <source>
        <dbReference type="ARBA" id="ARBA00022801"/>
    </source>
</evidence>
<dbReference type="InterPro" id="IPR015943">
    <property type="entry name" value="WD40/YVTN_repeat-like_dom_sf"/>
</dbReference>
<dbReference type="InterPro" id="IPR011042">
    <property type="entry name" value="6-blade_b-propeller_TolB-like"/>
</dbReference>
<dbReference type="Gene3D" id="3.40.50.1820">
    <property type="entry name" value="alpha/beta hydrolase"/>
    <property type="match status" value="1"/>
</dbReference>
<dbReference type="InterPro" id="IPR001375">
    <property type="entry name" value="Peptidase_S9_cat"/>
</dbReference>
<gene>
    <name evidence="5" type="ORF">D5H75_07310</name>
</gene>
<dbReference type="OrthoDB" id="262125at2"/>
<evidence type="ECO:0000313" key="5">
    <source>
        <dbReference type="EMBL" id="RJL34261.1"/>
    </source>
</evidence>
<evidence type="ECO:0000256" key="3">
    <source>
        <dbReference type="SAM" id="MobiDB-lite"/>
    </source>
</evidence>
<organism evidence="5 6">
    <name type="scientific">Bailinhaonella thermotolerans</name>
    <dbReference type="NCBI Taxonomy" id="1070861"/>
    <lineage>
        <taxon>Bacteria</taxon>
        <taxon>Bacillati</taxon>
        <taxon>Actinomycetota</taxon>
        <taxon>Actinomycetes</taxon>
        <taxon>Streptosporangiales</taxon>
        <taxon>Streptosporangiaceae</taxon>
        <taxon>Bailinhaonella</taxon>
    </lineage>
</organism>
<feature type="domain" description="Peptidase S9 prolyl oligopeptidase catalytic" evidence="4">
    <location>
        <begin position="447"/>
        <end position="650"/>
    </location>
</feature>
<keyword evidence="2" id="KW-0720">Serine protease</keyword>